<accession>A0ABS6XQF8</accession>
<keyword evidence="2" id="KW-1185">Reference proteome</keyword>
<evidence type="ECO:0000313" key="2">
    <source>
        <dbReference type="Proteomes" id="UP001197214"/>
    </source>
</evidence>
<dbReference type="InterPro" id="IPR010869">
    <property type="entry name" value="DUF1501"/>
</dbReference>
<dbReference type="Pfam" id="PF07394">
    <property type="entry name" value="DUF1501"/>
    <property type="match status" value="1"/>
</dbReference>
<organism evidence="1 2">
    <name type="scientific">Stakelama flava</name>
    <dbReference type="NCBI Taxonomy" id="2860338"/>
    <lineage>
        <taxon>Bacteria</taxon>
        <taxon>Pseudomonadati</taxon>
        <taxon>Pseudomonadota</taxon>
        <taxon>Alphaproteobacteria</taxon>
        <taxon>Sphingomonadales</taxon>
        <taxon>Sphingomonadaceae</taxon>
        <taxon>Stakelama</taxon>
    </lineage>
</organism>
<dbReference type="RefSeq" id="WP_219239458.1">
    <property type="nucleotide sequence ID" value="NZ_JAHWZX010000025.1"/>
</dbReference>
<comment type="caution">
    <text evidence="1">The sequence shown here is derived from an EMBL/GenBank/DDBJ whole genome shotgun (WGS) entry which is preliminary data.</text>
</comment>
<dbReference type="Proteomes" id="UP001197214">
    <property type="component" value="Unassembled WGS sequence"/>
</dbReference>
<evidence type="ECO:0000313" key="1">
    <source>
        <dbReference type="EMBL" id="MBW4332346.1"/>
    </source>
</evidence>
<dbReference type="PANTHER" id="PTHR43737">
    <property type="entry name" value="BLL7424 PROTEIN"/>
    <property type="match status" value="1"/>
</dbReference>
<dbReference type="EMBL" id="JAHWZX010000025">
    <property type="protein sequence ID" value="MBW4332346.1"/>
    <property type="molecule type" value="Genomic_DNA"/>
</dbReference>
<proteinExistence type="predicted"/>
<gene>
    <name evidence="1" type="ORF">KY084_15950</name>
</gene>
<protein>
    <submittedName>
        <fullName evidence="1">DUF1501 domain-containing protein</fullName>
    </submittedName>
</protein>
<reference evidence="1 2" key="1">
    <citation type="submission" date="2021-07" db="EMBL/GenBank/DDBJ databases">
        <title>Stakelama flava sp. nov., a novel endophytic bacterium isolated from branch of Kandelia candel.</title>
        <authorList>
            <person name="Tuo L."/>
        </authorList>
    </citation>
    <scope>NUCLEOTIDE SEQUENCE [LARGE SCALE GENOMIC DNA]</scope>
    <source>
        <strain evidence="1 2">CBK3Z-3</strain>
    </source>
</reference>
<dbReference type="PANTHER" id="PTHR43737:SF1">
    <property type="entry name" value="DUF1501 DOMAIN-CONTAINING PROTEIN"/>
    <property type="match status" value="1"/>
</dbReference>
<sequence length="379" mass="39916">MIARRTLLANGIGGIAAGMLIPRVVYAAAPTERRFVFIIQRGAADGLHIVPPLGDPGYAQLRAPFLETLSNAHRVDATFSLHPALSRVAGLFDARQAMAVHATASVYRDRSHFDGQNVLETGGRHAYTETIGWMNRLVGVLPSDKGLALATDIPMALRGPAAVTSYAPTRLPASGADLMDRVGALYADDPQLAGLWHTALSTQAMVGSAVRDNGRSGEAIGRIAAQLLAPNEGARIMMIETDGWDTHSAQIGRLNTQLRNLDALVGALADGLGAAWNQTLVVVATEFGRTAALNGTGGTDHGTASALLLIGGALHDGGRVIADWPGLAPSHLYQGRDLRPTSATEAVIVGALARHFDQDADLMARTVYPDQPDLKPQMA</sequence>
<name>A0ABS6XQF8_9SPHN</name>